<organism evidence="1">
    <name type="scientific">human gut metagenome</name>
    <dbReference type="NCBI Taxonomy" id="408170"/>
    <lineage>
        <taxon>unclassified sequences</taxon>
        <taxon>metagenomes</taxon>
        <taxon>organismal metagenomes</taxon>
    </lineage>
</organism>
<feature type="non-terminal residue" evidence="1">
    <location>
        <position position="1"/>
    </location>
</feature>
<dbReference type="EMBL" id="AJWZ01007643">
    <property type="protein sequence ID" value="EKC56322.1"/>
    <property type="molecule type" value="Genomic_DNA"/>
</dbReference>
<sequence>QDYSSSLKCTTDKQTEGWSVSVPGKYTLYAIKDKHQAYAKIFKPRRTLYLVGGCLKEYWNYWTDPATCQFTPSSSNPEELVWEGYLSPTWSDDRPEPSKLKILTNQSWTSETYHPYVADTPLVGEGNFRSSGGDDAKWEISEAGNYRITINTATETIRGELLGSNAKELNAVTEVRKVEQDASVQVVCVKGTIYVKSTEKPVTISVCSIDGKQIASYS</sequence>
<accession>K1S6L4</accession>
<reference evidence="1" key="1">
    <citation type="journal article" date="2013" name="Environ. Microbiol.">
        <title>Microbiota from the distal guts of lean and obese adolescents exhibit partial functional redundancy besides clear differences in community structure.</title>
        <authorList>
            <person name="Ferrer M."/>
            <person name="Ruiz A."/>
            <person name="Lanza F."/>
            <person name="Haange S.B."/>
            <person name="Oberbach A."/>
            <person name="Till H."/>
            <person name="Bargiela R."/>
            <person name="Campoy C."/>
            <person name="Segura M.T."/>
            <person name="Richter M."/>
            <person name="von Bergen M."/>
            <person name="Seifert J."/>
            <person name="Suarez A."/>
        </authorList>
    </citation>
    <scope>NUCLEOTIDE SEQUENCE</scope>
</reference>
<feature type="non-terminal residue" evidence="1">
    <location>
        <position position="218"/>
    </location>
</feature>
<name>K1S6L4_9ZZZZ</name>
<proteinExistence type="predicted"/>
<protein>
    <submittedName>
        <fullName evidence="1">Uncharacterized protein</fullName>
    </submittedName>
</protein>
<evidence type="ECO:0000313" key="1">
    <source>
        <dbReference type="EMBL" id="EKC56322.1"/>
    </source>
</evidence>
<comment type="caution">
    <text evidence="1">The sequence shown here is derived from an EMBL/GenBank/DDBJ whole genome shotgun (WGS) entry which is preliminary data.</text>
</comment>
<gene>
    <name evidence="1" type="ORF">OBE_11126</name>
</gene>
<dbReference type="AlphaFoldDB" id="K1S6L4"/>
<dbReference type="Gene3D" id="2.60.40.3620">
    <property type="match status" value="1"/>
</dbReference>